<dbReference type="PANTHER" id="PTHR42830">
    <property type="entry name" value="OSMOTICALLY INDUCIBLE FAMILY PROTEIN"/>
    <property type="match status" value="1"/>
</dbReference>
<dbReference type="STRING" id="1384057.CD33_12715"/>
<dbReference type="InterPro" id="IPR036102">
    <property type="entry name" value="OsmC/Ohrsf"/>
</dbReference>
<reference evidence="1 2" key="1">
    <citation type="submission" date="2014-02" db="EMBL/GenBank/DDBJ databases">
        <title>Draft genome sequence of Lysinibacillus sinduriensis JCM 15800.</title>
        <authorList>
            <person name="Zhang F."/>
            <person name="Wang G."/>
            <person name="Zhang L."/>
        </authorList>
    </citation>
    <scope>NUCLEOTIDE SEQUENCE [LARGE SCALE GENOMIC DNA]</scope>
    <source>
        <strain evidence="1 2">JCM 15800</strain>
    </source>
</reference>
<evidence type="ECO:0008006" key="3">
    <source>
        <dbReference type="Google" id="ProtNLM"/>
    </source>
</evidence>
<dbReference type="eggNOG" id="COG1764">
    <property type="taxonomic scope" value="Bacteria"/>
</dbReference>
<dbReference type="Gene3D" id="3.30.300.20">
    <property type="match status" value="1"/>
</dbReference>
<organism evidence="1 2">
    <name type="scientific">Ureibacillus sinduriensis BLB-1 = JCM 15800</name>
    <dbReference type="NCBI Taxonomy" id="1384057"/>
    <lineage>
        <taxon>Bacteria</taxon>
        <taxon>Bacillati</taxon>
        <taxon>Bacillota</taxon>
        <taxon>Bacilli</taxon>
        <taxon>Bacillales</taxon>
        <taxon>Caryophanaceae</taxon>
        <taxon>Ureibacillus</taxon>
    </lineage>
</organism>
<evidence type="ECO:0000313" key="1">
    <source>
        <dbReference type="EMBL" id="KGR75132.1"/>
    </source>
</evidence>
<dbReference type="InterPro" id="IPR052707">
    <property type="entry name" value="OsmC_Ohr_Peroxiredoxin"/>
</dbReference>
<proteinExistence type="predicted"/>
<dbReference type="NCBIfam" id="TIGR03563">
    <property type="entry name" value="perox_SACOL1771"/>
    <property type="match status" value="1"/>
</dbReference>
<dbReference type="RefSeq" id="WP_052130197.1">
    <property type="nucleotide sequence ID" value="NZ_AVCY01000004.1"/>
</dbReference>
<keyword evidence="2" id="KW-1185">Reference proteome</keyword>
<dbReference type="OrthoDB" id="2242871at2"/>
<accession>A0A0A3IJT6</accession>
<dbReference type="InterPro" id="IPR019905">
    <property type="entry name" value="OsmC-like_firmicutes"/>
</dbReference>
<evidence type="ECO:0000313" key="2">
    <source>
        <dbReference type="Proteomes" id="UP000030408"/>
    </source>
</evidence>
<dbReference type="InterPro" id="IPR003718">
    <property type="entry name" value="OsmC/Ohr_fam"/>
</dbReference>
<dbReference type="Proteomes" id="UP000030408">
    <property type="component" value="Unassembled WGS sequence"/>
</dbReference>
<dbReference type="InterPro" id="IPR015946">
    <property type="entry name" value="KH_dom-like_a/b"/>
</dbReference>
<name>A0A0A3IJT6_9BACL</name>
<dbReference type="PANTHER" id="PTHR42830:SF2">
    <property type="entry name" value="OSMC_OHR FAMILY PROTEIN"/>
    <property type="match status" value="1"/>
</dbReference>
<dbReference type="EMBL" id="JPVO01000052">
    <property type="protein sequence ID" value="KGR75132.1"/>
    <property type="molecule type" value="Genomic_DNA"/>
</dbReference>
<sequence>MTNKVEHIFKLQTSWSGGRNDSGVIHCENLKTTMSIPREMGGPGLGTNPDELLLSAAASCYIISLAAMLERSSVEARLSLQSDGIVQVENNIFTYKQIVHHIGISLSEPSDTNKRIAQRLAVKAEESCMISKALRGNVEIIVDCKITQ</sequence>
<comment type="caution">
    <text evidence="1">The sequence shown here is derived from an EMBL/GenBank/DDBJ whole genome shotgun (WGS) entry which is preliminary data.</text>
</comment>
<dbReference type="AlphaFoldDB" id="A0A0A3IJT6"/>
<dbReference type="SUPFAM" id="SSF82784">
    <property type="entry name" value="OsmC-like"/>
    <property type="match status" value="1"/>
</dbReference>
<protein>
    <recommendedName>
        <fullName evidence="3">Peroxiredoxin</fullName>
    </recommendedName>
</protein>
<dbReference type="Pfam" id="PF02566">
    <property type="entry name" value="OsmC"/>
    <property type="match status" value="1"/>
</dbReference>
<gene>
    <name evidence="1" type="ORF">CD33_12715</name>
</gene>